<dbReference type="InterPro" id="IPR050534">
    <property type="entry name" value="Coronavir_polyprotein_1ab"/>
</dbReference>
<comment type="subcellular location">
    <subcellularLocation>
        <location evidence="2">Nucleus</location>
    </subcellularLocation>
</comment>
<keyword evidence="14" id="KW-0408">Iron</keyword>
<dbReference type="EC" id="3.6.4.12" evidence="4"/>
<feature type="compositionally biased region" description="Basic and acidic residues" evidence="21">
    <location>
        <begin position="36"/>
        <end position="48"/>
    </location>
</feature>
<evidence type="ECO:0000256" key="10">
    <source>
        <dbReference type="ARBA" id="ARBA00022763"/>
    </source>
</evidence>
<feature type="domain" description="DNA2/NAM7 helicase helicase" evidence="23">
    <location>
        <begin position="1131"/>
        <end position="1198"/>
    </location>
</feature>
<dbReference type="InterPro" id="IPR027417">
    <property type="entry name" value="P-loop_NTPase"/>
</dbReference>
<feature type="region of interest" description="Disordered" evidence="21">
    <location>
        <begin position="1"/>
        <end position="119"/>
    </location>
</feature>
<accession>A0A2A4JDD4</accession>
<dbReference type="GO" id="GO:0043139">
    <property type="term" value="F:5'-3' DNA helicase activity"/>
    <property type="evidence" value="ECO:0007669"/>
    <property type="project" value="TreeGrafter"/>
</dbReference>
<keyword evidence="13" id="KW-0067">ATP-binding</keyword>
<feature type="compositionally biased region" description="Polar residues" evidence="21">
    <location>
        <begin position="187"/>
        <end position="201"/>
    </location>
</feature>
<dbReference type="InterPro" id="IPR041677">
    <property type="entry name" value="DNA2/NAM7_AAA_11"/>
</dbReference>
<keyword evidence="10" id="KW-0227">DNA damage</keyword>
<keyword evidence="9" id="KW-0547">Nucleotide-binding</keyword>
<keyword evidence="12" id="KW-0347">Helicase</keyword>
<comment type="cofactor">
    <cofactor evidence="1">
        <name>[4Fe-4S] cluster</name>
        <dbReference type="ChEBI" id="CHEBI:49883"/>
    </cofactor>
</comment>
<dbReference type="PANTHER" id="PTHR43788:SF8">
    <property type="entry name" value="DNA-BINDING PROTEIN SMUBP-2"/>
    <property type="match status" value="1"/>
</dbReference>
<dbReference type="InterPro" id="IPR026851">
    <property type="entry name" value="Dna2/JHS1_DEXXQ-box"/>
</dbReference>
<dbReference type="GO" id="GO:0006281">
    <property type="term" value="P:DNA repair"/>
    <property type="evidence" value="ECO:0007669"/>
    <property type="project" value="UniProtKB-KW"/>
</dbReference>
<dbReference type="CDD" id="cd18041">
    <property type="entry name" value="DEXXQc_DNA2"/>
    <property type="match status" value="1"/>
</dbReference>
<evidence type="ECO:0000256" key="6">
    <source>
        <dbReference type="ARBA" id="ARBA00022705"/>
    </source>
</evidence>
<dbReference type="Pfam" id="PF08696">
    <property type="entry name" value="Dna2"/>
    <property type="match status" value="1"/>
</dbReference>
<dbReference type="GO" id="GO:0017116">
    <property type="term" value="F:single-stranded DNA helicase activity"/>
    <property type="evidence" value="ECO:0007669"/>
    <property type="project" value="InterPro"/>
</dbReference>
<name>A0A2A4JDD4_HELVI</name>
<evidence type="ECO:0000256" key="3">
    <source>
        <dbReference type="ARBA" id="ARBA00007913"/>
    </source>
</evidence>
<dbReference type="CDD" id="cd22318">
    <property type="entry name" value="DNA2_N-like"/>
    <property type="match status" value="1"/>
</dbReference>
<dbReference type="Gene3D" id="3.90.320.10">
    <property type="match status" value="2"/>
</dbReference>
<evidence type="ECO:0000256" key="1">
    <source>
        <dbReference type="ARBA" id="ARBA00001966"/>
    </source>
</evidence>
<dbReference type="GO" id="GO:0005737">
    <property type="term" value="C:cytoplasm"/>
    <property type="evidence" value="ECO:0007669"/>
    <property type="project" value="TreeGrafter"/>
</dbReference>
<evidence type="ECO:0000256" key="20">
    <source>
        <dbReference type="ARBA" id="ARBA00047995"/>
    </source>
</evidence>
<dbReference type="InterPro" id="IPR011604">
    <property type="entry name" value="PDDEXK-like_dom_sf"/>
</dbReference>
<keyword evidence="7" id="KW-0540">Nuclease</keyword>
<feature type="compositionally biased region" description="Basic and acidic residues" evidence="21">
    <location>
        <begin position="108"/>
        <end position="118"/>
    </location>
</feature>
<evidence type="ECO:0000256" key="17">
    <source>
        <dbReference type="ARBA" id="ARBA00023204"/>
    </source>
</evidence>
<feature type="domain" description="DNA2/NAM7 helicase helicase" evidence="23">
    <location>
        <begin position="1030"/>
        <end position="1119"/>
    </location>
</feature>
<evidence type="ECO:0000259" key="22">
    <source>
        <dbReference type="Pfam" id="PF08696"/>
    </source>
</evidence>
<comment type="catalytic activity">
    <reaction evidence="20">
        <text>ATP + H2O = ADP + phosphate + H(+)</text>
        <dbReference type="Rhea" id="RHEA:13065"/>
        <dbReference type="ChEBI" id="CHEBI:15377"/>
        <dbReference type="ChEBI" id="CHEBI:15378"/>
        <dbReference type="ChEBI" id="CHEBI:30616"/>
        <dbReference type="ChEBI" id="CHEBI:43474"/>
        <dbReference type="ChEBI" id="CHEBI:456216"/>
        <dbReference type="EC" id="3.6.4.12"/>
    </reaction>
</comment>
<dbReference type="GO" id="GO:0046872">
    <property type="term" value="F:metal ion binding"/>
    <property type="evidence" value="ECO:0007669"/>
    <property type="project" value="UniProtKB-KW"/>
</dbReference>
<feature type="compositionally biased region" description="Polar residues" evidence="21">
    <location>
        <begin position="93"/>
        <end position="107"/>
    </location>
</feature>
<keyword evidence="19" id="KW-0511">Multifunctional enzyme</keyword>
<evidence type="ECO:0000256" key="16">
    <source>
        <dbReference type="ARBA" id="ARBA00023125"/>
    </source>
</evidence>
<comment type="similarity">
    <text evidence="3">Belongs to the DNA2/NAM7 helicase family.</text>
</comment>
<gene>
    <name evidence="25" type="ORF">B5V51_4134</name>
</gene>
<keyword evidence="16" id="KW-0238">DNA-binding</keyword>
<dbReference type="STRING" id="7102.A0A2A4JDD4"/>
<evidence type="ECO:0000256" key="21">
    <source>
        <dbReference type="SAM" id="MobiDB-lite"/>
    </source>
</evidence>
<keyword evidence="6" id="KW-0235">DNA replication</keyword>
<sequence>MPRALSLKKQAGPSKTQKSITDFLKNGANSASLKQAKPEIQEDNIENKRVKRKAPSPSSKGDTDVNGSSTNGISNHDGNKNTPKKVKTENSKHNCSPIKNNNQTNKSPNKENVSDKRISPKKIIMTDLVDSKRNNEVIDNVVRNNKETHPTVLDNQKELEEINSLNNESCIKNGDKSEKIMHRSMTPVKQSPCKNNVSPNKTPRKSPLQELFSSQTSKSSGESVVKDQDFGTEDICDDFGDDWGVDDIEEDGVEDLDLGTMQRCEILRVTTNGVRTELKLKNNEDKKATCFVEGIWRDTPLVAGDIVSILATRDPSGAYTVTNTSGLLVLRPDHLISSTSVVAGVFCKRKAVLQERWRGLDSANMAMTTGILIHELVQKALTEKITSIEQLRSITDVIIKEAVERLYDAGLSQEEAQNNIYKYIPPLADFINTYVAEKPPTVAHVKKDKNNWSGHIDKILDIEENLCCPKLGLKGKIDATVQVTIHGRNGRQRAVVPLELKSGKASMSAEHRGQLVLYGMMLNLQNCEDPTQAAQRGLLLYLKDGVELREVSCGYPERRDLMMLRNQLVQYLTPSPQSVDPENLVDIEEASVMLQQKLPEPVDHHNACSKCPYLTLCSLHLWHTDGPTVSECHPLTKLRTEALGHLTPKHIQYFLHWTALLKMEETGQMVASPLHALWTDSRQRAVVPLELKSGKASMSAEHRGQLVLYGMMLNLQNCEDPTQAAQRGLLLYLKDGVELREVSCGYPERRDLMMLRNQLVQYLTPSPQSVDPENLVDIEEASVMLQQKLPEPVDHHNACSKCPYLTLCSLHLWHTDGPTVSECHPLTKLRTEALGHLTPKHIQYFLHWTALLKMEETGQMVASPLHALWTDSVEKRVKRGTCAGNLKLIAVTYLEDRYLHIFQRKIDDKGSNIEVKSNKGPQEGEFSIVSIENRPWIAAGVVTVSNPKEIHIFLERDVSSRLHKETVYHIDTYESYATTVQNLTNLGVLMEDSERADRLRKLIIDKKPPEFEAKLPRDVGRLGTRLMKCLNIQQQRAVLRCIAAKDYALMRGLPGTGKTQTISVLIQMLVALKQRVLVTAHTHSAVDTVLSRLPESLRVMRLGSSSRVAAALQKRSEQALTADCDTPEKLAALYDSMEVVGVTCLGAAHAMLTKTTFDLCIVDEATQVLQCTVLRPLFAAKRFVLVGDPEQLPPVVRSRAARRLGMEESLFHRLMCEEATSTLQLQYRMNQALADIANRVAYDNRLKCANESIAHACLAIDLLKIPELSDSPWLSTACSPEQQHAALFLDVEAVDVVQDVPDIKNSCANPIEACVVIALVEALKKGNVKPSDIGIIAPYRDQVSLLRRSLAQHAVEVSTVDQFQGRDKSVIIYSCTKRLDGKNDDKKVKEGEVLNDQRRLAVSVTRAKHKLLIVGNSIALRRYAPLQKLIQTCTAVHIDKHIVNKLRNKYKMHVT</sequence>
<evidence type="ECO:0000256" key="7">
    <source>
        <dbReference type="ARBA" id="ARBA00022722"/>
    </source>
</evidence>
<feature type="compositionally biased region" description="Polar residues" evidence="21">
    <location>
        <begin position="211"/>
        <end position="222"/>
    </location>
</feature>
<dbReference type="EMBL" id="NWSH01002014">
    <property type="protein sequence ID" value="PCG69423.1"/>
    <property type="molecule type" value="Genomic_DNA"/>
</dbReference>
<evidence type="ECO:0000256" key="15">
    <source>
        <dbReference type="ARBA" id="ARBA00023014"/>
    </source>
</evidence>
<evidence type="ECO:0000256" key="2">
    <source>
        <dbReference type="ARBA" id="ARBA00004123"/>
    </source>
</evidence>
<dbReference type="InterPro" id="IPR014808">
    <property type="entry name" value="DNA_replication_fac_Dna2_N"/>
</dbReference>
<organism evidence="25">
    <name type="scientific">Heliothis virescens</name>
    <name type="common">Tobacco budworm moth</name>
    <dbReference type="NCBI Taxonomy" id="7102"/>
    <lineage>
        <taxon>Eukaryota</taxon>
        <taxon>Metazoa</taxon>
        <taxon>Ecdysozoa</taxon>
        <taxon>Arthropoda</taxon>
        <taxon>Hexapoda</taxon>
        <taxon>Insecta</taxon>
        <taxon>Pterygota</taxon>
        <taxon>Neoptera</taxon>
        <taxon>Endopterygota</taxon>
        <taxon>Lepidoptera</taxon>
        <taxon>Glossata</taxon>
        <taxon>Ditrysia</taxon>
        <taxon>Noctuoidea</taxon>
        <taxon>Noctuidae</taxon>
        <taxon>Heliothinae</taxon>
        <taxon>Heliothis</taxon>
    </lineage>
</organism>
<dbReference type="InterPro" id="IPR041679">
    <property type="entry name" value="DNA2/NAM7-like_C"/>
</dbReference>
<dbReference type="Pfam" id="PF13086">
    <property type="entry name" value="AAA_11"/>
    <property type="match status" value="2"/>
</dbReference>
<evidence type="ECO:0000256" key="5">
    <source>
        <dbReference type="ARBA" id="ARBA00022485"/>
    </source>
</evidence>
<evidence type="ECO:0000256" key="18">
    <source>
        <dbReference type="ARBA" id="ARBA00023242"/>
    </source>
</evidence>
<evidence type="ECO:0000256" key="4">
    <source>
        <dbReference type="ARBA" id="ARBA00012551"/>
    </source>
</evidence>
<dbReference type="GO" id="GO:0005634">
    <property type="term" value="C:nucleus"/>
    <property type="evidence" value="ECO:0007669"/>
    <property type="project" value="UniProtKB-SubCell"/>
</dbReference>
<dbReference type="GO" id="GO:0005524">
    <property type="term" value="F:ATP binding"/>
    <property type="evidence" value="ECO:0007669"/>
    <property type="project" value="UniProtKB-KW"/>
</dbReference>
<keyword evidence="5" id="KW-0004">4Fe-4S</keyword>
<dbReference type="GO" id="GO:0051539">
    <property type="term" value="F:4 iron, 4 sulfur cluster binding"/>
    <property type="evidence" value="ECO:0007669"/>
    <property type="project" value="UniProtKB-KW"/>
</dbReference>
<reference evidence="25" key="1">
    <citation type="submission" date="2017-09" db="EMBL/GenBank/DDBJ databases">
        <title>Contemporary evolution of a Lepidopteran species, Heliothis virescens, in response to modern agricultural practices.</title>
        <authorList>
            <person name="Fritz M.L."/>
            <person name="Deyonke A.M."/>
            <person name="Papanicolaou A."/>
            <person name="Micinski S."/>
            <person name="Westbrook J."/>
            <person name="Gould F."/>
        </authorList>
    </citation>
    <scope>NUCLEOTIDE SEQUENCE [LARGE SCALE GENOMIC DNA]</scope>
    <source>
        <strain evidence="25">HvINT-</strain>
        <tissue evidence="25">Whole body</tissue>
    </source>
</reference>
<keyword evidence="18" id="KW-0539">Nucleus</keyword>
<dbReference type="PANTHER" id="PTHR43788">
    <property type="entry name" value="DNA2/NAM7 HELICASE FAMILY MEMBER"/>
    <property type="match status" value="1"/>
</dbReference>
<evidence type="ECO:0000259" key="24">
    <source>
        <dbReference type="Pfam" id="PF13087"/>
    </source>
</evidence>
<dbReference type="Pfam" id="PF13087">
    <property type="entry name" value="AAA_12"/>
    <property type="match status" value="1"/>
</dbReference>
<protein>
    <recommendedName>
        <fullName evidence="4">DNA helicase</fullName>
        <ecNumber evidence="4">3.6.4.12</ecNumber>
    </recommendedName>
</protein>
<evidence type="ECO:0000313" key="25">
    <source>
        <dbReference type="EMBL" id="PCG69423.1"/>
    </source>
</evidence>
<dbReference type="InterPro" id="IPR047187">
    <property type="entry name" value="SF1_C_Upf1"/>
</dbReference>
<dbReference type="GO" id="GO:0003677">
    <property type="term" value="F:DNA binding"/>
    <property type="evidence" value="ECO:0007669"/>
    <property type="project" value="UniProtKB-KW"/>
</dbReference>
<dbReference type="SUPFAM" id="SSF52540">
    <property type="entry name" value="P-loop containing nucleoside triphosphate hydrolases"/>
    <property type="match status" value="1"/>
</dbReference>
<evidence type="ECO:0000256" key="8">
    <source>
        <dbReference type="ARBA" id="ARBA00022723"/>
    </source>
</evidence>
<dbReference type="GO" id="GO:0016887">
    <property type="term" value="F:ATP hydrolysis activity"/>
    <property type="evidence" value="ECO:0007669"/>
    <property type="project" value="RHEA"/>
</dbReference>
<feature type="region of interest" description="Disordered" evidence="21">
    <location>
        <begin position="186"/>
        <end position="227"/>
    </location>
</feature>
<dbReference type="Gene3D" id="3.40.50.300">
    <property type="entry name" value="P-loop containing nucleotide triphosphate hydrolases"/>
    <property type="match status" value="2"/>
</dbReference>
<comment type="caution">
    <text evidence="25">The sequence shown here is derived from an EMBL/GenBank/DDBJ whole genome shotgun (WGS) entry which is preliminary data.</text>
</comment>
<evidence type="ECO:0000256" key="9">
    <source>
        <dbReference type="ARBA" id="ARBA00022741"/>
    </source>
</evidence>
<feature type="domain" description="DNA2/NAM7 helicase-like C-terminal" evidence="24">
    <location>
        <begin position="1206"/>
        <end position="1417"/>
    </location>
</feature>
<keyword evidence="8" id="KW-0479">Metal-binding</keyword>
<feature type="domain" description="DNA replication factor Dna2 N-terminal" evidence="22">
    <location>
        <begin position="282"/>
        <end position="483"/>
    </location>
</feature>
<proteinExistence type="inferred from homology"/>
<evidence type="ECO:0000256" key="13">
    <source>
        <dbReference type="ARBA" id="ARBA00022840"/>
    </source>
</evidence>
<evidence type="ECO:0000256" key="14">
    <source>
        <dbReference type="ARBA" id="ARBA00023004"/>
    </source>
</evidence>
<keyword evidence="15" id="KW-0411">Iron-sulfur</keyword>
<feature type="compositionally biased region" description="Polar residues" evidence="21">
    <location>
        <begin position="56"/>
        <end position="76"/>
    </location>
</feature>
<dbReference type="CDD" id="cd18808">
    <property type="entry name" value="SF1_C_Upf1"/>
    <property type="match status" value="1"/>
</dbReference>
<evidence type="ECO:0000259" key="23">
    <source>
        <dbReference type="Pfam" id="PF13086"/>
    </source>
</evidence>
<evidence type="ECO:0000256" key="11">
    <source>
        <dbReference type="ARBA" id="ARBA00022801"/>
    </source>
</evidence>
<evidence type="ECO:0000256" key="19">
    <source>
        <dbReference type="ARBA" id="ARBA00023268"/>
    </source>
</evidence>
<keyword evidence="11" id="KW-0378">Hydrolase</keyword>
<keyword evidence="17" id="KW-0234">DNA repair</keyword>
<dbReference type="GO" id="GO:0004518">
    <property type="term" value="F:nuclease activity"/>
    <property type="evidence" value="ECO:0007669"/>
    <property type="project" value="UniProtKB-KW"/>
</dbReference>
<evidence type="ECO:0000256" key="12">
    <source>
        <dbReference type="ARBA" id="ARBA00022806"/>
    </source>
</evidence>
<dbReference type="GO" id="GO:0006260">
    <property type="term" value="P:DNA replication"/>
    <property type="evidence" value="ECO:0007669"/>
    <property type="project" value="UniProtKB-KW"/>
</dbReference>